<evidence type="ECO:0000256" key="3">
    <source>
        <dbReference type="ARBA" id="ARBA00023125"/>
    </source>
</evidence>
<evidence type="ECO:0000313" key="6">
    <source>
        <dbReference type="EMBL" id="NBI53887.1"/>
    </source>
</evidence>
<dbReference type="PRINTS" id="PR00039">
    <property type="entry name" value="HTHLYSR"/>
</dbReference>
<evidence type="ECO:0000313" key="7">
    <source>
        <dbReference type="Proteomes" id="UP000738517"/>
    </source>
</evidence>
<evidence type="ECO:0000256" key="1">
    <source>
        <dbReference type="ARBA" id="ARBA00009437"/>
    </source>
</evidence>
<dbReference type="SUPFAM" id="SSF53850">
    <property type="entry name" value="Periplasmic binding protein-like II"/>
    <property type="match status" value="1"/>
</dbReference>
<dbReference type="Gene3D" id="3.40.190.290">
    <property type="match status" value="1"/>
</dbReference>
<proteinExistence type="inferred from homology"/>
<evidence type="ECO:0000256" key="4">
    <source>
        <dbReference type="ARBA" id="ARBA00023163"/>
    </source>
</evidence>
<dbReference type="InterPro" id="IPR005119">
    <property type="entry name" value="LysR_subst-bd"/>
</dbReference>
<dbReference type="Proteomes" id="UP000738517">
    <property type="component" value="Unassembled WGS sequence"/>
</dbReference>
<keyword evidence="4" id="KW-0804">Transcription</keyword>
<dbReference type="SUPFAM" id="SSF46785">
    <property type="entry name" value="Winged helix' DNA-binding domain"/>
    <property type="match status" value="1"/>
</dbReference>
<dbReference type="Pfam" id="PF03466">
    <property type="entry name" value="LysR_substrate"/>
    <property type="match status" value="1"/>
</dbReference>
<dbReference type="InterPro" id="IPR036390">
    <property type="entry name" value="WH_DNA-bd_sf"/>
</dbReference>
<comment type="caution">
    <text evidence="6">The sequence shown here is derived from an EMBL/GenBank/DDBJ whole genome shotgun (WGS) entry which is preliminary data.</text>
</comment>
<gene>
    <name evidence="6" type="ORF">EIZ48_15025</name>
</gene>
<keyword evidence="7" id="KW-1185">Reference proteome</keyword>
<dbReference type="EMBL" id="RSEJ01000015">
    <property type="protein sequence ID" value="NBI53887.1"/>
    <property type="molecule type" value="Genomic_DNA"/>
</dbReference>
<reference evidence="6 7" key="1">
    <citation type="journal article" date="2017" name="Int. J. Syst. Evol. Microbiol.">
        <title>Photobacterium alginatilyticum sp. nov., a marine bacterium isolated from bottom seawater.</title>
        <authorList>
            <person name="Wang X."/>
            <person name="Wang Y."/>
            <person name="Yang X."/>
            <person name="Sun H."/>
            <person name="Li B."/>
            <person name="Zhang X.H."/>
        </authorList>
    </citation>
    <scope>NUCLEOTIDE SEQUENCE [LARGE SCALE GENOMIC DNA]</scope>
    <source>
        <strain evidence="6 7">P03D4</strain>
    </source>
</reference>
<sequence>MYNLEHLRMLVWSTEEGSFSACARKLGKAQSAVSQGISNLEIDIGIQLFDRTTRKPTLTEDGKRIYAYAKSVLALTGELDSVVKAIQNEEEPNLRLAFDNALFTNKLSSILGAFSRQFPKTQIELLSVPCTDIAELVVNRQADIGIMFTTPPLIQELEYCYIGSQPFCAVCHPESALLLNEKVSISQLVNHRQLYLRGISGDGLMHLPKISPDIWYCNGFDITVKLVEENLGWAFLPLHMANKAITNGNLATFNFELDDKPWMMPVDLVTHKGIKKGVAFQWLFEELKSLV</sequence>
<feature type="domain" description="HTH lysR-type" evidence="5">
    <location>
        <begin position="1"/>
        <end position="59"/>
    </location>
</feature>
<evidence type="ECO:0000259" key="5">
    <source>
        <dbReference type="PROSITE" id="PS50931"/>
    </source>
</evidence>
<dbReference type="Pfam" id="PF00126">
    <property type="entry name" value="HTH_1"/>
    <property type="match status" value="1"/>
</dbReference>
<dbReference type="CDD" id="cd05466">
    <property type="entry name" value="PBP2_LTTR_substrate"/>
    <property type="match status" value="1"/>
</dbReference>
<keyword evidence="2" id="KW-0805">Transcription regulation</keyword>
<dbReference type="RefSeq" id="WP_275690372.1">
    <property type="nucleotide sequence ID" value="NZ_RSEJ01000015.1"/>
</dbReference>
<organism evidence="6 7">
    <name type="scientific">Photobacterium alginatilyticum</name>
    <dbReference type="NCBI Taxonomy" id="1775171"/>
    <lineage>
        <taxon>Bacteria</taxon>
        <taxon>Pseudomonadati</taxon>
        <taxon>Pseudomonadota</taxon>
        <taxon>Gammaproteobacteria</taxon>
        <taxon>Vibrionales</taxon>
        <taxon>Vibrionaceae</taxon>
        <taxon>Photobacterium</taxon>
    </lineage>
</organism>
<dbReference type="PANTHER" id="PTHR30126">
    <property type="entry name" value="HTH-TYPE TRANSCRIPTIONAL REGULATOR"/>
    <property type="match status" value="1"/>
</dbReference>
<keyword evidence="3" id="KW-0238">DNA-binding</keyword>
<dbReference type="Gene3D" id="1.10.10.10">
    <property type="entry name" value="Winged helix-like DNA-binding domain superfamily/Winged helix DNA-binding domain"/>
    <property type="match status" value="1"/>
</dbReference>
<dbReference type="PROSITE" id="PS50931">
    <property type="entry name" value="HTH_LYSR"/>
    <property type="match status" value="1"/>
</dbReference>
<name>A0ABW9YJ70_9GAMM</name>
<dbReference type="PANTHER" id="PTHR30126:SF91">
    <property type="entry name" value="LYSR FAMILY TRANSCRIPTIONAL REGULATOR"/>
    <property type="match status" value="1"/>
</dbReference>
<protein>
    <submittedName>
        <fullName evidence="6">LysR family transcriptional regulator</fullName>
    </submittedName>
</protein>
<comment type="similarity">
    <text evidence="1">Belongs to the LysR transcriptional regulatory family.</text>
</comment>
<dbReference type="InterPro" id="IPR000847">
    <property type="entry name" value="LysR_HTH_N"/>
</dbReference>
<dbReference type="InterPro" id="IPR036388">
    <property type="entry name" value="WH-like_DNA-bd_sf"/>
</dbReference>
<accession>A0ABW9YJ70</accession>
<evidence type="ECO:0000256" key="2">
    <source>
        <dbReference type="ARBA" id="ARBA00023015"/>
    </source>
</evidence>